<sequence>MANTYTQIHIQAVFAVQNRISLIQPTWKDELYKYISTIVSSYDHKLLQINGMPDHVHLLIGFRPTQSLSDLMKEVKQDSSKWINKKGFVKGKFTWQGGYGAFSYSKDQVPRVMNYIQNQEAHHKKQCFLDEYEGLLKIHQIEYDKRYIFKPIEE</sequence>
<evidence type="ECO:0000313" key="3">
    <source>
        <dbReference type="EMBL" id="TXD76024.1"/>
    </source>
</evidence>
<dbReference type="Proteomes" id="UP000321927">
    <property type="component" value="Unassembled WGS sequence"/>
</dbReference>
<dbReference type="SUPFAM" id="SSF143422">
    <property type="entry name" value="Transposase IS200-like"/>
    <property type="match status" value="1"/>
</dbReference>
<dbReference type="SMART" id="SM01321">
    <property type="entry name" value="Y1_Tnp"/>
    <property type="match status" value="1"/>
</dbReference>
<evidence type="ECO:0000313" key="5">
    <source>
        <dbReference type="Proteomes" id="UP000321927"/>
    </source>
</evidence>
<accession>A0A2W7QV30</accession>
<dbReference type="EMBL" id="VORV01000016">
    <property type="protein sequence ID" value="TXD76024.1"/>
    <property type="molecule type" value="Genomic_DNA"/>
</dbReference>
<name>A0A2W7QV30_9BACT</name>
<dbReference type="GO" id="GO:0004803">
    <property type="term" value="F:transposase activity"/>
    <property type="evidence" value="ECO:0007669"/>
    <property type="project" value="InterPro"/>
</dbReference>
<reference evidence="2 4" key="1">
    <citation type="submission" date="2018-06" db="EMBL/GenBank/DDBJ databases">
        <title>Genomic Encyclopedia of Archaeal and Bacterial Type Strains, Phase II (KMG-II): from individual species to whole genera.</title>
        <authorList>
            <person name="Goeker M."/>
        </authorList>
    </citation>
    <scope>NUCLEOTIDE SEQUENCE [LARGE SCALE GENOMIC DNA]</scope>
    <source>
        <strain evidence="2 4">DSM 22686</strain>
    </source>
</reference>
<dbReference type="RefSeq" id="WP_086502857.1">
    <property type="nucleotide sequence ID" value="NZ_MSSV01000021.1"/>
</dbReference>
<dbReference type="PANTHER" id="PTHR33360:SF2">
    <property type="entry name" value="TRANSPOSASE FOR INSERTION SEQUENCE ELEMENT IS200"/>
    <property type="match status" value="1"/>
</dbReference>
<dbReference type="Gene3D" id="3.30.70.1290">
    <property type="entry name" value="Transposase IS200-like"/>
    <property type="match status" value="1"/>
</dbReference>
<keyword evidence="5" id="KW-1185">Reference proteome</keyword>
<dbReference type="GO" id="GO:0006313">
    <property type="term" value="P:DNA transposition"/>
    <property type="evidence" value="ECO:0007669"/>
    <property type="project" value="InterPro"/>
</dbReference>
<dbReference type="InterPro" id="IPR002686">
    <property type="entry name" value="Transposase_17"/>
</dbReference>
<protein>
    <submittedName>
        <fullName evidence="3">IS200/IS605 family transposase</fullName>
    </submittedName>
    <submittedName>
        <fullName evidence="2">REP element-mobilizing transposase RayT</fullName>
    </submittedName>
</protein>
<dbReference type="Pfam" id="PF01797">
    <property type="entry name" value="Y1_Tnp"/>
    <property type="match status" value="1"/>
</dbReference>
<dbReference type="InterPro" id="IPR036515">
    <property type="entry name" value="Transposase_17_sf"/>
</dbReference>
<dbReference type="Proteomes" id="UP000249115">
    <property type="component" value="Unassembled WGS sequence"/>
</dbReference>
<dbReference type="AlphaFoldDB" id="A0A2W7QV30"/>
<comment type="caution">
    <text evidence="2">The sequence shown here is derived from an EMBL/GenBank/DDBJ whole genome shotgun (WGS) entry which is preliminary data.</text>
</comment>
<dbReference type="GO" id="GO:0003677">
    <property type="term" value="F:DNA binding"/>
    <property type="evidence" value="ECO:0007669"/>
    <property type="project" value="InterPro"/>
</dbReference>
<reference evidence="3 5" key="2">
    <citation type="submission" date="2019-08" db="EMBL/GenBank/DDBJ databases">
        <title>Genome of Algoriphagus ratkowskyi IC026.</title>
        <authorList>
            <person name="Bowman J.P."/>
        </authorList>
    </citation>
    <scope>NUCLEOTIDE SEQUENCE [LARGE SCALE GENOMIC DNA]</scope>
    <source>
        <strain evidence="3 5">IC026</strain>
    </source>
</reference>
<evidence type="ECO:0000313" key="2">
    <source>
        <dbReference type="EMBL" id="PZX51841.1"/>
    </source>
</evidence>
<gene>
    <name evidence="3" type="primary">tnpA</name>
    <name evidence="3" type="ORF">ESW18_18175</name>
    <name evidence="2" type="ORF">LV84_03599</name>
</gene>
<dbReference type="PANTHER" id="PTHR33360">
    <property type="entry name" value="TRANSPOSASE FOR INSERTION SEQUENCE ELEMENT IS200"/>
    <property type="match status" value="1"/>
</dbReference>
<dbReference type="OrthoDB" id="9797997at2"/>
<evidence type="ECO:0000313" key="4">
    <source>
        <dbReference type="Proteomes" id="UP000249115"/>
    </source>
</evidence>
<dbReference type="NCBIfam" id="NF033573">
    <property type="entry name" value="transpos_IS200"/>
    <property type="match status" value="1"/>
</dbReference>
<dbReference type="EMBL" id="QKZU01000017">
    <property type="protein sequence ID" value="PZX51841.1"/>
    <property type="molecule type" value="Genomic_DNA"/>
</dbReference>
<feature type="domain" description="Transposase IS200-like" evidence="1">
    <location>
        <begin position="5"/>
        <end position="119"/>
    </location>
</feature>
<evidence type="ECO:0000259" key="1">
    <source>
        <dbReference type="SMART" id="SM01321"/>
    </source>
</evidence>
<proteinExistence type="predicted"/>
<organism evidence="2 4">
    <name type="scientific">Algoriphagus ratkowskyi</name>
    <dbReference type="NCBI Taxonomy" id="57028"/>
    <lineage>
        <taxon>Bacteria</taxon>
        <taxon>Pseudomonadati</taxon>
        <taxon>Bacteroidota</taxon>
        <taxon>Cytophagia</taxon>
        <taxon>Cytophagales</taxon>
        <taxon>Cyclobacteriaceae</taxon>
        <taxon>Algoriphagus</taxon>
    </lineage>
</organism>